<evidence type="ECO:0000256" key="2">
    <source>
        <dbReference type="SAM" id="Phobius"/>
    </source>
</evidence>
<sequence>MQKKQIFQLVLLAVGAVLAAVIGFWLVPVSNYIKGRTAPLDTTILQAENSTQEVVTISDTELSQLISGELTLDALADLPGVITVEPADTTAGAAQSGGAANRSPADETSASAIAESEASSDAASREAQADAETPAQSSAASGSTGTSGNASLSEAAYEGEVKALVQQLYAVKGRAEGGLNACIASAKAEYKSLPPEQQTRSRKIAICMSKAGQLSALQASCDSEVNRIVSQMRSVLKANGQSTALADQAMSSYKSQKSARRAALMSQLYG</sequence>
<accession>A0A329TSD4</accession>
<keyword evidence="2" id="KW-1133">Transmembrane helix</keyword>
<protein>
    <submittedName>
        <fullName evidence="3">Uncharacterized protein</fullName>
    </submittedName>
</protein>
<reference evidence="3 4" key="1">
    <citation type="submission" date="2018-02" db="EMBL/GenBank/DDBJ databases">
        <title>Complete genome sequencing of Faecalibacterium prausnitzii strains isolated from the human gut.</title>
        <authorList>
            <person name="Fitzgerald B.C."/>
            <person name="Shkoporov A.N."/>
            <person name="Ross P.R."/>
            <person name="Hill C."/>
        </authorList>
    </citation>
    <scope>NUCLEOTIDE SEQUENCE [LARGE SCALE GENOMIC DNA]</scope>
    <source>
        <strain evidence="3 4">APC942/8-14-2</strain>
    </source>
</reference>
<feature type="region of interest" description="Disordered" evidence="1">
    <location>
        <begin position="92"/>
        <end position="151"/>
    </location>
</feature>
<dbReference type="RefSeq" id="WP_112114785.1">
    <property type="nucleotide sequence ID" value="NZ_PRKZ01000001.1"/>
</dbReference>
<name>A0A329TSD4_9FIRM</name>
<dbReference type="EMBL" id="PRKZ01000001">
    <property type="protein sequence ID" value="RAW52205.1"/>
    <property type="molecule type" value="Genomic_DNA"/>
</dbReference>
<feature type="transmembrane region" description="Helical" evidence="2">
    <location>
        <begin position="6"/>
        <end position="27"/>
    </location>
</feature>
<dbReference type="AlphaFoldDB" id="A0A329TSD4"/>
<organism evidence="3 4">
    <name type="scientific">Faecalibacterium prausnitzii</name>
    <dbReference type="NCBI Taxonomy" id="853"/>
    <lineage>
        <taxon>Bacteria</taxon>
        <taxon>Bacillati</taxon>
        <taxon>Bacillota</taxon>
        <taxon>Clostridia</taxon>
        <taxon>Eubacteriales</taxon>
        <taxon>Oscillospiraceae</taxon>
        <taxon>Faecalibacterium</taxon>
    </lineage>
</organism>
<feature type="compositionally biased region" description="Low complexity" evidence="1">
    <location>
        <begin position="129"/>
        <end position="151"/>
    </location>
</feature>
<gene>
    <name evidence="3" type="ORF">C4N25_01995</name>
</gene>
<evidence type="ECO:0000313" key="3">
    <source>
        <dbReference type="EMBL" id="RAW52205.1"/>
    </source>
</evidence>
<evidence type="ECO:0000256" key="1">
    <source>
        <dbReference type="SAM" id="MobiDB-lite"/>
    </source>
</evidence>
<keyword evidence="2" id="KW-0472">Membrane</keyword>
<comment type="caution">
    <text evidence="3">The sequence shown here is derived from an EMBL/GenBank/DDBJ whole genome shotgun (WGS) entry which is preliminary data.</text>
</comment>
<dbReference type="Proteomes" id="UP000251634">
    <property type="component" value="Unassembled WGS sequence"/>
</dbReference>
<evidence type="ECO:0000313" key="4">
    <source>
        <dbReference type="Proteomes" id="UP000251634"/>
    </source>
</evidence>
<proteinExistence type="predicted"/>
<feature type="compositionally biased region" description="Low complexity" evidence="1">
    <location>
        <begin position="92"/>
        <end position="122"/>
    </location>
</feature>
<keyword evidence="2" id="KW-0812">Transmembrane</keyword>